<evidence type="ECO:0008006" key="4">
    <source>
        <dbReference type="Google" id="ProtNLM"/>
    </source>
</evidence>
<name>A0A1H8HF05_9RHOB</name>
<sequence>MHRRHFLMTAASAPVLSAPTFLRAAPGDPDAPIKVRDLYTRERGFSDLATTLQGQRISVEGYMAPPLKAQSSFFVLTGRPMAVCPFCESEVEWIEDILPVQTKRIVDPVYYTVGIETRGVLSLETFTDPETGFVGKMRLTDASFSR</sequence>
<dbReference type="Proteomes" id="UP000199372">
    <property type="component" value="Unassembled WGS sequence"/>
</dbReference>
<keyword evidence="1" id="KW-0732">Signal</keyword>
<evidence type="ECO:0000256" key="1">
    <source>
        <dbReference type="SAM" id="SignalP"/>
    </source>
</evidence>
<keyword evidence="3" id="KW-1185">Reference proteome</keyword>
<reference evidence="3" key="1">
    <citation type="submission" date="2016-10" db="EMBL/GenBank/DDBJ databases">
        <authorList>
            <person name="Varghese N."/>
            <person name="Submissions S."/>
        </authorList>
    </citation>
    <scope>NUCLEOTIDE SEQUENCE [LARGE SCALE GENOMIC DNA]</scope>
    <source>
        <strain evidence="3">DSM 26893</strain>
    </source>
</reference>
<dbReference type="EMBL" id="FOCM01000004">
    <property type="protein sequence ID" value="SEN54695.1"/>
    <property type="molecule type" value="Genomic_DNA"/>
</dbReference>
<feature type="chain" id="PRO_5011634383" description="DUF3299 domain-containing protein" evidence="1">
    <location>
        <begin position="25"/>
        <end position="146"/>
    </location>
</feature>
<protein>
    <recommendedName>
        <fullName evidence="4">DUF3299 domain-containing protein</fullName>
    </recommendedName>
</protein>
<gene>
    <name evidence="2" type="ORF">SAMN04488011_104413</name>
</gene>
<organism evidence="2 3">
    <name type="scientific">Palleronia pelagia</name>
    <dbReference type="NCBI Taxonomy" id="387096"/>
    <lineage>
        <taxon>Bacteria</taxon>
        <taxon>Pseudomonadati</taxon>
        <taxon>Pseudomonadota</taxon>
        <taxon>Alphaproteobacteria</taxon>
        <taxon>Rhodobacterales</taxon>
        <taxon>Roseobacteraceae</taxon>
        <taxon>Palleronia</taxon>
    </lineage>
</organism>
<evidence type="ECO:0000313" key="2">
    <source>
        <dbReference type="EMBL" id="SEN54695.1"/>
    </source>
</evidence>
<dbReference type="OrthoDB" id="2583024at2"/>
<proteinExistence type="predicted"/>
<dbReference type="AlphaFoldDB" id="A0A1H8HF05"/>
<accession>A0A1H8HF05</accession>
<evidence type="ECO:0000313" key="3">
    <source>
        <dbReference type="Proteomes" id="UP000199372"/>
    </source>
</evidence>
<feature type="signal peptide" evidence="1">
    <location>
        <begin position="1"/>
        <end position="24"/>
    </location>
</feature>